<dbReference type="EMBL" id="JAWLKA010000008">
    <property type="protein sequence ID" value="MDV6281926.1"/>
    <property type="molecule type" value="Genomic_DNA"/>
</dbReference>
<comment type="caution">
    <text evidence="1">The sequence shown here is derived from an EMBL/GenBank/DDBJ whole genome shotgun (WGS) entry which is preliminary data.</text>
</comment>
<name>A0ABU4CEF4_RHOJO</name>
<gene>
    <name evidence="1" type="ORF">R3Q59_15575</name>
</gene>
<evidence type="ECO:0000313" key="1">
    <source>
        <dbReference type="EMBL" id="MDV6281926.1"/>
    </source>
</evidence>
<proteinExistence type="predicted"/>
<reference evidence="1 2" key="1">
    <citation type="submission" date="2023-10" db="EMBL/GenBank/DDBJ databases">
        <title>Development of a sustainable strategy for remediation of hydrocarbon-contaminated territories based on the waste exchange concept.</title>
        <authorList>
            <person name="Krivoruchko A."/>
        </authorList>
    </citation>
    <scope>NUCLEOTIDE SEQUENCE [LARGE SCALE GENOMIC DNA]</scope>
    <source>
        <strain evidence="1 2">IEGM 60</strain>
    </source>
</reference>
<keyword evidence="2" id="KW-1185">Reference proteome</keyword>
<evidence type="ECO:0000313" key="2">
    <source>
        <dbReference type="Proteomes" id="UP001185737"/>
    </source>
</evidence>
<sequence length="69" mass="7291">MGPRTEHDLDDAAAALELSLDAVITSRYDIPGVSDSARGLRLVEATSEAGLMNQAGFLFSVVSARRISV</sequence>
<accession>A0ABU4CEF4</accession>
<organism evidence="1 2">
    <name type="scientific">Rhodococcus jostii</name>
    <dbReference type="NCBI Taxonomy" id="132919"/>
    <lineage>
        <taxon>Bacteria</taxon>
        <taxon>Bacillati</taxon>
        <taxon>Actinomycetota</taxon>
        <taxon>Actinomycetes</taxon>
        <taxon>Mycobacteriales</taxon>
        <taxon>Nocardiaceae</taxon>
        <taxon>Rhodococcus</taxon>
    </lineage>
</organism>
<dbReference type="Proteomes" id="UP001185737">
    <property type="component" value="Unassembled WGS sequence"/>
</dbReference>
<protein>
    <submittedName>
        <fullName evidence="1">Uncharacterized protein</fullName>
    </submittedName>
</protein>